<dbReference type="PANTHER" id="PTHR10394">
    <property type="entry name" value="40S RIBOSOMAL PROTEIN S8"/>
    <property type="match status" value="1"/>
</dbReference>
<reference evidence="2" key="1">
    <citation type="submission" date="2020-12" db="EMBL/GenBank/DDBJ databases">
        <authorList>
            <consortium name="Molecular Ecology Group"/>
        </authorList>
    </citation>
    <scope>NUCLEOTIDE SEQUENCE</scope>
    <source>
        <strain evidence="2">TBG_1078</strain>
    </source>
</reference>
<dbReference type="InterPro" id="IPR001047">
    <property type="entry name" value="Ribosomal_eS8"/>
</dbReference>
<protein>
    <submittedName>
        <fullName evidence="2">(raccoon dog) hypothetical protein</fullName>
    </submittedName>
</protein>
<accession>A0A811Z4I4</accession>
<evidence type="ECO:0000256" key="1">
    <source>
        <dbReference type="SAM" id="MobiDB-lite"/>
    </source>
</evidence>
<name>A0A811Z4I4_NYCPR</name>
<dbReference type="Gene3D" id="3.10.290.70">
    <property type="match status" value="1"/>
</dbReference>
<comment type="caution">
    <text evidence="2">The sequence shown here is derived from an EMBL/GenBank/DDBJ whole genome shotgun (WGS) entry which is preliminary data.</text>
</comment>
<dbReference type="GO" id="GO:0006412">
    <property type="term" value="P:translation"/>
    <property type="evidence" value="ECO:0007669"/>
    <property type="project" value="InterPro"/>
</dbReference>
<keyword evidence="3" id="KW-1185">Reference proteome</keyword>
<feature type="compositionally biased region" description="Basic residues" evidence="1">
    <location>
        <begin position="11"/>
        <end position="24"/>
    </location>
</feature>
<dbReference type="GO" id="GO:0005840">
    <property type="term" value="C:ribosome"/>
    <property type="evidence" value="ECO:0007669"/>
    <property type="project" value="InterPro"/>
</dbReference>
<feature type="region of interest" description="Disordered" evidence="1">
    <location>
        <begin position="1"/>
        <end position="24"/>
    </location>
</feature>
<gene>
    <name evidence="2" type="ORF">NYPRO_LOCUS15166</name>
</gene>
<organism evidence="2 3">
    <name type="scientific">Nyctereutes procyonoides</name>
    <name type="common">Raccoon dog</name>
    <name type="synonym">Canis procyonoides</name>
    <dbReference type="NCBI Taxonomy" id="34880"/>
    <lineage>
        <taxon>Eukaryota</taxon>
        <taxon>Metazoa</taxon>
        <taxon>Chordata</taxon>
        <taxon>Craniata</taxon>
        <taxon>Vertebrata</taxon>
        <taxon>Euteleostomi</taxon>
        <taxon>Mammalia</taxon>
        <taxon>Eutheria</taxon>
        <taxon>Laurasiatheria</taxon>
        <taxon>Carnivora</taxon>
        <taxon>Caniformia</taxon>
        <taxon>Canidae</taxon>
        <taxon>Nyctereutes</taxon>
    </lineage>
</organism>
<sequence>MKMGISQDNWHKHHNTGGNRKPYHKKRMYKQGFHIWGDNKKNQPLSLDEGELRLGDLSTPKTLVKNCVMLIDKALYPQWYESQYAPPLGHKKGEENAKISSVLEKQCQKGKLLEVELEFYLRKRKAQKGK</sequence>
<evidence type="ECO:0000313" key="3">
    <source>
        <dbReference type="Proteomes" id="UP000645828"/>
    </source>
</evidence>
<dbReference type="GO" id="GO:0003735">
    <property type="term" value="F:structural constituent of ribosome"/>
    <property type="evidence" value="ECO:0007669"/>
    <property type="project" value="InterPro"/>
</dbReference>
<proteinExistence type="predicted"/>
<evidence type="ECO:0000313" key="2">
    <source>
        <dbReference type="EMBL" id="CAD7682374.1"/>
    </source>
</evidence>
<dbReference type="Proteomes" id="UP000645828">
    <property type="component" value="Unassembled WGS sequence"/>
</dbReference>
<dbReference type="AlphaFoldDB" id="A0A811Z4I4"/>
<dbReference type="EMBL" id="CAJHUB010000754">
    <property type="protein sequence ID" value="CAD7682374.1"/>
    <property type="molecule type" value="Genomic_DNA"/>
</dbReference>